<feature type="signal peptide" evidence="11">
    <location>
        <begin position="1"/>
        <end position="20"/>
    </location>
</feature>
<keyword evidence="7" id="KW-0106">Calcium</keyword>
<dbReference type="InterPro" id="IPR006048">
    <property type="entry name" value="A-amylase/branching_C"/>
</dbReference>
<name>A0A067LXA2_BOTB1</name>
<dbReference type="InterPro" id="IPR006047">
    <property type="entry name" value="GH13_cat_dom"/>
</dbReference>
<dbReference type="InParanoid" id="A0A067LXA2"/>
<sequence length="483" mass="51356">MVYRAACLAAPILLASTAIALPALHLPTANLTSRAPGQSNNVIIQLFEWNWVSVANECKNFIGPAGYGYVQVSPPQEHIQGGQWWTDYQPVSYTLNSKRGNRQQFSDMIQACHGAGVGVIVDTIWNHMAGIDSGTGVGGTCFTHYNYPGLYQNDNFHHCGLEPGDDIVNYKNRQEVQTCELVNLADLATETDYVRGKLAAYGNDLLSLGADGFRLDAAKHIPQTDIAAILGKLTRPPYISQEVIFGAGEPITPNEYTPNGDVQEFRYTSALKSAFEGQGISSLPNSLSPSNGWVPSDHANVFVVNHDTERNGQALTYKDPNNAYTLAHVFMLAYPFGTPTVLSSYQFGGNDDGSPNNGNGQCSGTGGTNGWLCQHRWPAIAGLVGLRNKAFGTPVANQVTGSSQQIAFSRGAVAFVAINNDGNPWSKTFATSLPDGSYCDVANGAASGSGCTGPSYTISGGNLNVNIPAHSAIALHTGAMGDK</sequence>
<evidence type="ECO:0000256" key="7">
    <source>
        <dbReference type="ARBA" id="ARBA00022837"/>
    </source>
</evidence>
<dbReference type="SMART" id="SM00642">
    <property type="entry name" value="Aamy"/>
    <property type="match status" value="1"/>
</dbReference>
<evidence type="ECO:0000256" key="3">
    <source>
        <dbReference type="ARBA" id="ARBA00008061"/>
    </source>
</evidence>
<evidence type="ECO:0000313" key="15">
    <source>
        <dbReference type="Proteomes" id="UP000027195"/>
    </source>
</evidence>
<organism evidence="14 15">
    <name type="scientific">Botryobasidium botryosum (strain FD-172 SS1)</name>
    <dbReference type="NCBI Taxonomy" id="930990"/>
    <lineage>
        <taxon>Eukaryota</taxon>
        <taxon>Fungi</taxon>
        <taxon>Dikarya</taxon>
        <taxon>Basidiomycota</taxon>
        <taxon>Agaricomycotina</taxon>
        <taxon>Agaricomycetes</taxon>
        <taxon>Cantharellales</taxon>
        <taxon>Botryobasidiaceae</taxon>
        <taxon>Botryobasidium</taxon>
    </lineage>
</organism>
<evidence type="ECO:0000313" key="14">
    <source>
        <dbReference type="EMBL" id="KDQ08018.1"/>
    </source>
</evidence>
<proteinExistence type="inferred from homology"/>
<dbReference type="HOGENOM" id="CLU_013336_0_0_1"/>
<reference evidence="15" key="1">
    <citation type="journal article" date="2014" name="Proc. Natl. Acad. Sci. U.S.A.">
        <title>Extensive sampling of basidiomycete genomes demonstrates inadequacy of the white-rot/brown-rot paradigm for wood decay fungi.</title>
        <authorList>
            <person name="Riley R."/>
            <person name="Salamov A.A."/>
            <person name="Brown D.W."/>
            <person name="Nagy L.G."/>
            <person name="Floudas D."/>
            <person name="Held B.W."/>
            <person name="Levasseur A."/>
            <person name="Lombard V."/>
            <person name="Morin E."/>
            <person name="Otillar R."/>
            <person name="Lindquist E.A."/>
            <person name="Sun H."/>
            <person name="LaButti K.M."/>
            <person name="Schmutz J."/>
            <person name="Jabbour D."/>
            <person name="Luo H."/>
            <person name="Baker S.E."/>
            <person name="Pisabarro A.G."/>
            <person name="Walton J.D."/>
            <person name="Blanchette R.A."/>
            <person name="Henrissat B."/>
            <person name="Martin F."/>
            <person name="Cullen D."/>
            <person name="Hibbett D.S."/>
            <person name="Grigoriev I.V."/>
        </authorList>
    </citation>
    <scope>NUCLEOTIDE SEQUENCE [LARGE SCALE GENOMIC DNA]</scope>
    <source>
        <strain evidence="15">FD-172 SS1</strain>
    </source>
</reference>
<dbReference type="OrthoDB" id="550577at2759"/>
<keyword evidence="5" id="KW-0479">Metal-binding</keyword>
<dbReference type="SUPFAM" id="SSF51445">
    <property type="entry name" value="(Trans)glycosidases"/>
    <property type="match status" value="1"/>
</dbReference>
<comment type="similarity">
    <text evidence="3 10">Belongs to the glycosyl hydrolase 13 family.</text>
</comment>
<keyword evidence="6 14" id="KW-0378">Hydrolase</keyword>
<evidence type="ECO:0000259" key="12">
    <source>
        <dbReference type="SMART" id="SM00632"/>
    </source>
</evidence>
<dbReference type="EMBL" id="KL198096">
    <property type="protein sequence ID" value="KDQ08018.1"/>
    <property type="molecule type" value="Genomic_DNA"/>
</dbReference>
<dbReference type="InterPro" id="IPR006046">
    <property type="entry name" value="Alpha_amylase"/>
</dbReference>
<evidence type="ECO:0000256" key="11">
    <source>
        <dbReference type="SAM" id="SignalP"/>
    </source>
</evidence>
<dbReference type="EC" id="3.2.1.1" evidence="4"/>
<dbReference type="STRING" id="930990.A0A067LXA2"/>
<evidence type="ECO:0000256" key="8">
    <source>
        <dbReference type="ARBA" id="ARBA00023277"/>
    </source>
</evidence>
<dbReference type="AlphaFoldDB" id="A0A067LXA2"/>
<gene>
    <name evidence="14" type="ORF">BOTBODRAFT_38238</name>
</gene>
<evidence type="ECO:0000256" key="6">
    <source>
        <dbReference type="ARBA" id="ARBA00022801"/>
    </source>
</evidence>
<feature type="chain" id="PRO_5001645075" description="alpha-amylase" evidence="11">
    <location>
        <begin position="21"/>
        <end position="483"/>
    </location>
</feature>
<protein>
    <recommendedName>
        <fullName evidence="4">alpha-amylase</fullName>
        <ecNumber evidence="4">3.2.1.1</ecNumber>
    </recommendedName>
</protein>
<evidence type="ECO:0000259" key="13">
    <source>
        <dbReference type="SMART" id="SM00642"/>
    </source>
</evidence>
<comment type="cofactor">
    <cofactor evidence="2">
        <name>Ca(2+)</name>
        <dbReference type="ChEBI" id="CHEBI:29108"/>
    </cofactor>
</comment>
<keyword evidence="15" id="KW-1185">Reference proteome</keyword>
<comment type="catalytic activity">
    <reaction evidence="1">
        <text>Endohydrolysis of (1-&gt;4)-alpha-D-glucosidic linkages in polysaccharides containing three or more (1-&gt;4)-alpha-linked D-glucose units.</text>
        <dbReference type="EC" id="3.2.1.1"/>
    </reaction>
</comment>
<dbReference type="PANTHER" id="PTHR43447">
    <property type="entry name" value="ALPHA-AMYLASE"/>
    <property type="match status" value="1"/>
</dbReference>
<dbReference type="SUPFAM" id="SSF51011">
    <property type="entry name" value="Glycosyl hydrolase domain"/>
    <property type="match status" value="1"/>
</dbReference>
<evidence type="ECO:0000256" key="9">
    <source>
        <dbReference type="ARBA" id="ARBA00023295"/>
    </source>
</evidence>
<keyword evidence="9" id="KW-0326">Glycosidase</keyword>
<dbReference type="FunCoup" id="A0A067LXA2">
    <property type="interactions" value="150"/>
</dbReference>
<dbReference type="PRINTS" id="PR00110">
    <property type="entry name" value="ALPHAAMYLASE"/>
</dbReference>
<evidence type="ECO:0000256" key="10">
    <source>
        <dbReference type="RuleBase" id="RU003615"/>
    </source>
</evidence>
<dbReference type="Gene3D" id="3.20.20.80">
    <property type="entry name" value="Glycosidases"/>
    <property type="match status" value="1"/>
</dbReference>
<dbReference type="GO" id="GO:0046872">
    <property type="term" value="F:metal ion binding"/>
    <property type="evidence" value="ECO:0007669"/>
    <property type="project" value="UniProtKB-KW"/>
</dbReference>
<keyword evidence="11" id="KW-0732">Signal</keyword>
<dbReference type="InterPro" id="IPR017853">
    <property type="entry name" value="GH"/>
</dbReference>
<dbReference type="InterPro" id="IPR031319">
    <property type="entry name" value="A-amylase_C"/>
</dbReference>
<keyword evidence="8" id="KW-0119">Carbohydrate metabolism</keyword>
<dbReference type="CDD" id="cd11317">
    <property type="entry name" value="AmyAc_bac_euk_AmyA"/>
    <property type="match status" value="1"/>
</dbReference>
<dbReference type="Proteomes" id="UP000027195">
    <property type="component" value="Unassembled WGS sequence"/>
</dbReference>
<dbReference type="Pfam" id="PF02806">
    <property type="entry name" value="Alpha-amylase_C"/>
    <property type="match status" value="1"/>
</dbReference>
<dbReference type="InterPro" id="IPR013780">
    <property type="entry name" value="Glyco_hydro_b"/>
</dbReference>
<dbReference type="GO" id="GO:0004556">
    <property type="term" value="F:alpha-amylase activity"/>
    <property type="evidence" value="ECO:0007669"/>
    <property type="project" value="UniProtKB-UniRule"/>
</dbReference>
<evidence type="ECO:0000256" key="1">
    <source>
        <dbReference type="ARBA" id="ARBA00000548"/>
    </source>
</evidence>
<feature type="domain" description="Alpha-amylase C-terminal" evidence="12">
    <location>
        <begin position="396"/>
        <end position="480"/>
    </location>
</feature>
<dbReference type="SMART" id="SM00632">
    <property type="entry name" value="Aamy_C"/>
    <property type="match status" value="1"/>
</dbReference>
<evidence type="ECO:0000256" key="2">
    <source>
        <dbReference type="ARBA" id="ARBA00001913"/>
    </source>
</evidence>
<feature type="domain" description="Glycosyl hydrolase family 13 catalytic" evidence="13">
    <location>
        <begin position="41"/>
        <end position="387"/>
    </location>
</feature>
<accession>A0A067LXA2</accession>
<evidence type="ECO:0000256" key="5">
    <source>
        <dbReference type="ARBA" id="ARBA00022723"/>
    </source>
</evidence>
<dbReference type="GO" id="GO:0005975">
    <property type="term" value="P:carbohydrate metabolic process"/>
    <property type="evidence" value="ECO:0007669"/>
    <property type="project" value="InterPro"/>
</dbReference>
<dbReference type="Gene3D" id="2.60.40.1180">
    <property type="entry name" value="Golgi alpha-mannosidase II"/>
    <property type="match status" value="1"/>
</dbReference>
<evidence type="ECO:0000256" key="4">
    <source>
        <dbReference type="ARBA" id="ARBA00012595"/>
    </source>
</evidence>